<evidence type="ECO:0000313" key="2">
    <source>
        <dbReference type="EMBL" id="VAX27088.1"/>
    </source>
</evidence>
<dbReference type="AlphaFoldDB" id="A0A3B1CSX5"/>
<dbReference type="PANTHER" id="PTHR43284">
    <property type="entry name" value="ASPARAGINE SYNTHETASE (GLUTAMINE-HYDROLYZING)"/>
    <property type="match status" value="1"/>
</dbReference>
<dbReference type="Gene3D" id="3.60.20.10">
    <property type="entry name" value="Glutamine Phosphoribosylpyrophosphate, subunit 1, domain 1"/>
    <property type="match status" value="1"/>
</dbReference>
<dbReference type="GO" id="GO:0005829">
    <property type="term" value="C:cytosol"/>
    <property type="evidence" value="ECO:0007669"/>
    <property type="project" value="TreeGrafter"/>
</dbReference>
<keyword evidence="2" id="KW-0436">Ligase</keyword>
<dbReference type="InterPro" id="IPR029055">
    <property type="entry name" value="Ntn_hydrolases_N"/>
</dbReference>
<dbReference type="GO" id="GO:0004066">
    <property type="term" value="F:asparagine synthase (glutamine-hydrolyzing) activity"/>
    <property type="evidence" value="ECO:0007669"/>
    <property type="project" value="UniProtKB-EC"/>
</dbReference>
<feature type="domain" description="Glutamine amidotransferase type-2" evidence="1">
    <location>
        <begin position="2"/>
        <end position="171"/>
    </location>
</feature>
<gene>
    <name evidence="2" type="ORF">MNBD_NITROSPINAE05-318</name>
</gene>
<dbReference type="InterPro" id="IPR051786">
    <property type="entry name" value="ASN_synthetase/amidase"/>
</dbReference>
<name>A0A3B1CSX5_9ZZZZ</name>
<feature type="non-terminal residue" evidence="2">
    <location>
        <position position="171"/>
    </location>
</feature>
<reference evidence="2" key="1">
    <citation type="submission" date="2018-06" db="EMBL/GenBank/DDBJ databases">
        <authorList>
            <person name="Zhirakovskaya E."/>
        </authorList>
    </citation>
    <scope>NUCLEOTIDE SEQUENCE</scope>
</reference>
<dbReference type="SUPFAM" id="SSF56235">
    <property type="entry name" value="N-terminal nucleophile aminohydrolases (Ntn hydrolases)"/>
    <property type="match status" value="1"/>
</dbReference>
<dbReference type="InterPro" id="IPR017932">
    <property type="entry name" value="GATase_2_dom"/>
</dbReference>
<dbReference type="EMBL" id="UOGG01000017">
    <property type="protein sequence ID" value="VAX27088.1"/>
    <property type="molecule type" value="Genomic_DNA"/>
</dbReference>
<evidence type="ECO:0000259" key="1">
    <source>
        <dbReference type="PROSITE" id="PS51278"/>
    </source>
</evidence>
<sequence length="171" mass="19707">MCGIAGLIDFSNGQLPGHENHSGKVLRIMLDNLRHRGPDDRGEERFEVDNGPPVYLGHQRLSIIDLTKMGHQPMPNDTRSTWISTNSEIYNFKELRQELEGKNYTFRSKSDTEVLLKAYEEWGIDCLQKLRGMFAFAIWDADKKILFLARDRLGIKPLYYFSSADCFLFAS</sequence>
<dbReference type="PROSITE" id="PS51278">
    <property type="entry name" value="GATASE_TYPE_2"/>
    <property type="match status" value="1"/>
</dbReference>
<dbReference type="EC" id="6.3.5.4" evidence="2"/>
<proteinExistence type="predicted"/>
<accession>A0A3B1CSX5</accession>
<dbReference type="InterPro" id="IPR033738">
    <property type="entry name" value="AsnB_N"/>
</dbReference>
<dbReference type="Pfam" id="PF13537">
    <property type="entry name" value="GATase_7"/>
    <property type="match status" value="1"/>
</dbReference>
<organism evidence="2">
    <name type="scientific">hydrothermal vent metagenome</name>
    <dbReference type="NCBI Taxonomy" id="652676"/>
    <lineage>
        <taxon>unclassified sequences</taxon>
        <taxon>metagenomes</taxon>
        <taxon>ecological metagenomes</taxon>
    </lineage>
</organism>
<dbReference type="CDD" id="cd00712">
    <property type="entry name" value="AsnB"/>
    <property type="match status" value="1"/>
</dbReference>
<dbReference type="PANTHER" id="PTHR43284:SF1">
    <property type="entry name" value="ASPARAGINE SYNTHETASE"/>
    <property type="match status" value="1"/>
</dbReference>
<protein>
    <submittedName>
        <fullName evidence="2">Asparagine synthetase [glutamine-hydrolyzing]</fullName>
        <ecNumber evidence="2">6.3.5.4</ecNumber>
    </submittedName>
</protein>